<dbReference type="Proteomes" id="UP000603453">
    <property type="component" value="Unassembled WGS sequence"/>
</dbReference>
<comment type="caution">
    <text evidence="3">The sequence shown here is derived from an EMBL/GenBank/DDBJ whole genome shotgun (WGS) entry which is preliminary data.</text>
</comment>
<reference evidence="3" key="1">
    <citation type="submission" date="2020-12" db="EMBL/GenBank/DDBJ databases">
        <title>Metabolic potential, ecology and presence of endohyphal bacteria is reflected in genomic diversity of Mucoromycotina.</title>
        <authorList>
            <person name="Muszewska A."/>
            <person name="Okrasinska A."/>
            <person name="Steczkiewicz K."/>
            <person name="Drgas O."/>
            <person name="Orlowska M."/>
            <person name="Perlinska-Lenart U."/>
            <person name="Aleksandrzak-Piekarczyk T."/>
            <person name="Szatraj K."/>
            <person name="Zielenkiewicz U."/>
            <person name="Pilsyk S."/>
            <person name="Malc E."/>
            <person name="Mieczkowski P."/>
            <person name="Kruszewska J.S."/>
            <person name="Biernat P."/>
            <person name="Pawlowska J."/>
        </authorList>
    </citation>
    <scope>NUCLEOTIDE SEQUENCE</scope>
    <source>
        <strain evidence="3">WA0000017839</strain>
    </source>
</reference>
<dbReference type="CDD" id="cd00201">
    <property type="entry name" value="WW"/>
    <property type="match status" value="1"/>
</dbReference>
<dbReference type="InterPro" id="IPR036020">
    <property type="entry name" value="WW_dom_sf"/>
</dbReference>
<protein>
    <recommendedName>
        <fullName evidence="2">WW domain-containing protein</fullName>
    </recommendedName>
</protein>
<dbReference type="PROSITE" id="PS50020">
    <property type="entry name" value="WW_DOMAIN_2"/>
    <property type="match status" value="1"/>
</dbReference>
<proteinExistence type="predicted"/>
<accession>A0A8H7V4F2</accession>
<sequence length="220" mass="24076">MSPHRVPVSNPEPVITTPQPGPNRSSYATRHSTYGRFTSNYASIIETIDALPIKDATYFEADKGGQTGMTDYNLIETDSDDTLVGKYMSAMKQNTPETVEVPTPVVTESSTKSTNPAIADKILPVVSMFSYLQNHTDSRNKEYGNQPSLKNNDINSGRSNVPIAPASVRFVEKHSASGDLGGTRKKVARLLPPWKVKMSDEGDIYYYNPITGATSETRPA</sequence>
<organism evidence="3 4">
    <name type="scientific">Mucor saturninus</name>
    <dbReference type="NCBI Taxonomy" id="64648"/>
    <lineage>
        <taxon>Eukaryota</taxon>
        <taxon>Fungi</taxon>
        <taxon>Fungi incertae sedis</taxon>
        <taxon>Mucoromycota</taxon>
        <taxon>Mucoromycotina</taxon>
        <taxon>Mucoromycetes</taxon>
        <taxon>Mucorales</taxon>
        <taxon>Mucorineae</taxon>
        <taxon>Mucoraceae</taxon>
        <taxon>Mucor</taxon>
    </lineage>
</organism>
<dbReference type="Gene3D" id="2.20.70.10">
    <property type="match status" value="1"/>
</dbReference>
<feature type="region of interest" description="Disordered" evidence="1">
    <location>
        <begin position="1"/>
        <end position="30"/>
    </location>
</feature>
<evidence type="ECO:0000313" key="4">
    <source>
        <dbReference type="Proteomes" id="UP000603453"/>
    </source>
</evidence>
<gene>
    <name evidence="3" type="ORF">INT47_001914</name>
</gene>
<evidence type="ECO:0000313" key="3">
    <source>
        <dbReference type="EMBL" id="KAG2209766.1"/>
    </source>
</evidence>
<dbReference type="SUPFAM" id="SSF51045">
    <property type="entry name" value="WW domain"/>
    <property type="match status" value="1"/>
</dbReference>
<keyword evidence="4" id="KW-1185">Reference proteome</keyword>
<dbReference type="InterPro" id="IPR001202">
    <property type="entry name" value="WW_dom"/>
</dbReference>
<dbReference type="OrthoDB" id="2289893at2759"/>
<dbReference type="EMBL" id="JAEPRD010000014">
    <property type="protein sequence ID" value="KAG2209766.1"/>
    <property type="molecule type" value="Genomic_DNA"/>
</dbReference>
<dbReference type="AlphaFoldDB" id="A0A8H7V4F2"/>
<evidence type="ECO:0000259" key="2">
    <source>
        <dbReference type="PROSITE" id="PS50020"/>
    </source>
</evidence>
<feature type="domain" description="WW" evidence="2">
    <location>
        <begin position="188"/>
        <end position="220"/>
    </location>
</feature>
<name>A0A8H7V4F2_9FUNG</name>
<feature type="compositionally biased region" description="Polar residues" evidence="1">
    <location>
        <begin position="143"/>
        <end position="158"/>
    </location>
</feature>
<feature type="region of interest" description="Disordered" evidence="1">
    <location>
        <begin position="137"/>
        <end position="158"/>
    </location>
</feature>
<evidence type="ECO:0000256" key="1">
    <source>
        <dbReference type="SAM" id="MobiDB-lite"/>
    </source>
</evidence>
<feature type="compositionally biased region" description="Polar residues" evidence="1">
    <location>
        <begin position="16"/>
        <end position="30"/>
    </location>
</feature>